<feature type="domain" description="Transcription factor IIIC subunit 5 HTH" evidence="6">
    <location>
        <begin position="199"/>
        <end position="355"/>
    </location>
</feature>
<dbReference type="PANTHER" id="PTHR13230">
    <property type="entry name" value="GENERAL TRANSCRIPTION FACTOR IIIC, POLYPEPTIDE 5"/>
    <property type="match status" value="1"/>
</dbReference>
<evidence type="ECO:0008006" key="10">
    <source>
        <dbReference type="Google" id="ProtNLM"/>
    </source>
</evidence>
<dbReference type="GO" id="GO:0001003">
    <property type="term" value="F:RNA polymerase III type 2 promoter sequence-specific DNA binding"/>
    <property type="evidence" value="ECO:0007669"/>
    <property type="project" value="TreeGrafter"/>
</dbReference>
<reference evidence="8 9" key="1">
    <citation type="submission" date="2014-04" db="EMBL/GenBank/DDBJ databases">
        <authorList>
            <consortium name="DOE Joint Genome Institute"/>
            <person name="Kuo A."/>
            <person name="Kohler A."/>
            <person name="Nagy L.G."/>
            <person name="Floudas D."/>
            <person name="Copeland A."/>
            <person name="Barry K.W."/>
            <person name="Cichocki N."/>
            <person name="Veneault-Fourrey C."/>
            <person name="LaButti K."/>
            <person name="Lindquist E.A."/>
            <person name="Lipzen A."/>
            <person name="Lundell T."/>
            <person name="Morin E."/>
            <person name="Murat C."/>
            <person name="Sun H."/>
            <person name="Tunlid A."/>
            <person name="Henrissat B."/>
            <person name="Grigoriev I.V."/>
            <person name="Hibbett D.S."/>
            <person name="Martin F."/>
            <person name="Nordberg H.P."/>
            <person name="Cantor M.N."/>
            <person name="Hua S.X."/>
        </authorList>
    </citation>
    <scope>NUCLEOTIDE SEQUENCE [LARGE SCALE GENOMIC DNA]</scope>
    <source>
        <strain evidence="8 9">Foug A</strain>
    </source>
</reference>
<dbReference type="PANTHER" id="PTHR13230:SF5">
    <property type="entry name" value="GENERAL TRANSCRIPTION FACTOR 3C POLYPEPTIDE 5"/>
    <property type="match status" value="1"/>
</dbReference>
<dbReference type="Proteomes" id="UP000053989">
    <property type="component" value="Unassembled WGS sequence"/>
</dbReference>
<evidence type="ECO:0000259" key="6">
    <source>
        <dbReference type="Pfam" id="PF09734"/>
    </source>
</evidence>
<dbReference type="GO" id="GO:0001002">
    <property type="term" value="F:RNA polymerase III type 1 promoter sequence-specific DNA binding"/>
    <property type="evidence" value="ECO:0007669"/>
    <property type="project" value="TreeGrafter"/>
</dbReference>
<organism evidence="8 9">
    <name type="scientific">Scleroderma citrinum Foug A</name>
    <dbReference type="NCBI Taxonomy" id="1036808"/>
    <lineage>
        <taxon>Eukaryota</taxon>
        <taxon>Fungi</taxon>
        <taxon>Dikarya</taxon>
        <taxon>Basidiomycota</taxon>
        <taxon>Agaricomycotina</taxon>
        <taxon>Agaricomycetes</taxon>
        <taxon>Agaricomycetidae</taxon>
        <taxon>Boletales</taxon>
        <taxon>Sclerodermatineae</taxon>
        <taxon>Sclerodermataceae</taxon>
        <taxon>Scleroderma</taxon>
    </lineage>
</organism>
<accession>A0A0C3E7F9</accession>
<dbReference type="EMBL" id="KN822008">
    <property type="protein sequence ID" value="KIM68705.1"/>
    <property type="molecule type" value="Genomic_DNA"/>
</dbReference>
<evidence type="ECO:0000256" key="2">
    <source>
        <dbReference type="ARBA" id="ARBA00023125"/>
    </source>
</evidence>
<dbReference type="InterPro" id="IPR040454">
    <property type="entry name" value="TF_IIIC_Tfc1/Sfc1"/>
</dbReference>
<dbReference type="InterPro" id="IPR042536">
    <property type="entry name" value="TFIIIC_tauA_Sfc1"/>
</dbReference>
<dbReference type="Pfam" id="PF09734">
    <property type="entry name" value="Tau95"/>
    <property type="match status" value="1"/>
</dbReference>
<dbReference type="HOGENOM" id="CLU_016809_1_1_1"/>
<evidence type="ECO:0000256" key="3">
    <source>
        <dbReference type="ARBA" id="ARBA00023163"/>
    </source>
</evidence>
<evidence type="ECO:0000256" key="4">
    <source>
        <dbReference type="ARBA" id="ARBA00023242"/>
    </source>
</evidence>
<evidence type="ECO:0000256" key="5">
    <source>
        <dbReference type="SAM" id="MobiDB-lite"/>
    </source>
</evidence>
<proteinExistence type="predicted"/>
<evidence type="ECO:0000313" key="9">
    <source>
        <dbReference type="Proteomes" id="UP000053989"/>
    </source>
</evidence>
<keyword evidence="3" id="KW-0804">Transcription</keyword>
<comment type="subcellular location">
    <subcellularLocation>
        <location evidence="1">Nucleus</location>
    </subcellularLocation>
</comment>
<gene>
    <name evidence="8" type="ORF">SCLCIDRAFT_13482</name>
</gene>
<keyword evidence="4" id="KW-0539">Nucleus</keyword>
<dbReference type="InParanoid" id="A0A0C3E7F9"/>
<dbReference type="AlphaFoldDB" id="A0A0C3E7F9"/>
<keyword evidence="2" id="KW-0238">DNA-binding</keyword>
<feature type="region of interest" description="Disordered" evidence="5">
    <location>
        <begin position="525"/>
        <end position="547"/>
    </location>
</feature>
<evidence type="ECO:0000313" key="8">
    <source>
        <dbReference type="EMBL" id="KIM68705.1"/>
    </source>
</evidence>
<dbReference type="InterPro" id="IPR041499">
    <property type="entry name" value="Tfc1/Sfc1_N"/>
</dbReference>
<protein>
    <recommendedName>
        <fullName evidence="10">Transcription factor IIIC subunit 5 HTH domain-containing protein</fullName>
    </recommendedName>
</protein>
<dbReference type="GO" id="GO:0005634">
    <property type="term" value="C:nucleus"/>
    <property type="evidence" value="ECO:0007669"/>
    <property type="project" value="UniProtKB-SubCell"/>
</dbReference>
<dbReference type="FunCoup" id="A0A0C3E7F9">
    <property type="interactions" value="376"/>
</dbReference>
<keyword evidence="9" id="KW-1185">Reference proteome</keyword>
<sequence>MDGQSPTDARERPLPTAQFYSVEYPGYVRPTSIHLALRNLGGLPSLEDVFKRGAMKNEALLELNFCPGNPFSHPIPGDIVSTSNILIKVTKRKRHKPGGDHPLQEVIGEYTAEATGVILKSARFRSMADYQFQPDMADPVARLRLAMDQLDVDAIRQYAIPDEKEDYLIPSESTLRDIDPQLTGEIEQAASTSRSNLRLFPPPLFSRQGIPQNYNFKANPTSMVTTVLNEDTGEERKRLINKGRWKGYGPATITFDDPNVPESPSSALQQTRNTINQDLLNHIIQLLEQRPVWTRAALYNQFSPTEVREIHNSKVMLPLACYMFQDGPWRDTLVRFKYDPRKDPDARVYQRIYFRNANHPMSRTSVVTRRQEGRSAATYLSRSLEQEECMDAERRRSHIFDGVTIAKETAAFQLCDIQDPMLKEMIEKEEDLRETCDERDGWYSTHALERIKTVLRHKFFSLLQGYVATQEECEALLEQGGGQKKTQTTRLVKRLKYGKHNMAKGALRPEDAAAARLQATLERNAKNLRTTRRGKHGQLAPTPSSGT</sequence>
<dbReference type="GO" id="GO:0006384">
    <property type="term" value="P:transcription initiation at RNA polymerase III promoter"/>
    <property type="evidence" value="ECO:0007669"/>
    <property type="project" value="InterPro"/>
</dbReference>
<name>A0A0C3E7F9_9AGAM</name>
<evidence type="ECO:0000259" key="7">
    <source>
        <dbReference type="Pfam" id="PF17682"/>
    </source>
</evidence>
<dbReference type="OrthoDB" id="5598268at2759"/>
<dbReference type="STRING" id="1036808.A0A0C3E7F9"/>
<evidence type="ECO:0000256" key="1">
    <source>
        <dbReference type="ARBA" id="ARBA00004123"/>
    </source>
</evidence>
<reference evidence="9" key="2">
    <citation type="submission" date="2015-01" db="EMBL/GenBank/DDBJ databases">
        <title>Evolutionary Origins and Diversification of the Mycorrhizal Mutualists.</title>
        <authorList>
            <consortium name="DOE Joint Genome Institute"/>
            <consortium name="Mycorrhizal Genomics Consortium"/>
            <person name="Kohler A."/>
            <person name="Kuo A."/>
            <person name="Nagy L.G."/>
            <person name="Floudas D."/>
            <person name="Copeland A."/>
            <person name="Barry K.W."/>
            <person name="Cichocki N."/>
            <person name="Veneault-Fourrey C."/>
            <person name="LaButti K."/>
            <person name="Lindquist E.A."/>
            <person name="Lipzen A."/>
            <person name="Lundell T."/>
            <person name="Morin E."/>
            <person name="Murat C."/>
            <person name="Riley R."/>
            <person name="Ohm R."/>
            <person name="Sun H."/>
            <person name="Tunlid A."/>
            <person name="Henrissat B."/>
            <person name="Grigoriev I.V."/>
            <person name="Hibbett D.S."/>
            <person name="Martin F."/>
        </authorList>
    </citation>
    <scope>NUCLEOTIDE SEQUENCE [LARGE SCALE GENOMIC DNA]</scope>
    <source>
        <strain evidence="9">Foug A</strain>
    </source>
</reference>
<dbReference type="InterPro" id="IPR019136">
    <property type="entry name" value="TF_IIIC_su-5_HTH"/>
</dbReference>
<dbReference type="GO" id="GO:0000127">
    <property type="term" value="C:transcription factor TFIIIC complex"/>
    <property type="evidence" value="ECO:0007669"/>
    <property type="project" value="InterPro"/>
</dbReference>
<feature type="domain" description="Transcription factor IIIC subunit Tfc1/Sfc1 triple barrel" evidence="7">
    <location>
        <begin position="20"/>
        <end position="132"/>
    </location>
</feature>
<dbReference type="Pfam" id="PF17682">
    <property type="entry name" value="Tau95_N"/>
    <property type="match status" value="1"/>
</dbReference>
<dbReference type="Gene3D" id="3.30.200.160">
    <property type="entry name" value="TFIIIC, subcomplex tauA, subunit Sfc1, barrel domain"/>
    <property type="match status" value="1"/>
</dbReference>